<gene>
    <name evidence="3" type="ORF">FHG66_11615</name>
</gene>
<dbReference type="RefSeq" id="WP_139076915.1">
    <property type="nucleotide sequence ID" value="NZ_VDFU01000012.1"/>
</dbReference>
<evidence type="ECO:0000259" key="2">
    <source>
        <dbReference type="Pfam" id="PF00248"/>
    </source>
</evidence>
<dbReference type="Pfam" id="PF00248">
    <property type="entry name" value="Aldo_ket_red"/>
    <property type="match status" value="1"/>
</dbReference>
<dbReference type="InterPro" id="IPR023210">
    <property type="entry name" value="NADP_OxRdtase_dom"/>
</dbReference>
<dbReference type="EMBL" id="VDFU01000012">
    <property type="protein sequence ID" value="TNC49369.1"/>
    <property type="molecule type" value="Genomic_DNA"/>
</dbReference>
<keyword evidence="4" id="KW-1185">Reference proteome</keyword>
<dbReference type="AlphaFoldDB" id="A0A5C4MXM1"/>
<organism evidence="3 4">
    <name type="scientific">Rubellimicrobium rubrum</name>
    <dbReference type="NCBI Taxonomy" id="2585369"/>
    <lineage>
        <taxon>Bacteria</taxon>
        <taxon>Pseudomonadati</taxon>
        <taxon>Pseudomonadota</taxon>
        <taxon>Alphaproteobacteria</taxon>
        <taxon>Rhodobacterales</taxon>
        <taxon>Roseobacteraceae</taxon>
        <taxon>Rubellimicrobium</taxon>
    </lineage>
</organism>
<dbReference type="Gene3D" id="3.20.20.100">
    <property type="entry name" value="NADP-dependent oxidoreductase domain"/>
    <property type="match status" value="1"/>
</dbReference>
<evidence type="ECO:0000313" key="3">
    <source>
        <dbReference type="EMBL" id="TNC49369.1"/>
    </source>
</evidence>
<evidence type="ECO:0000313" key="4">
    <source>
        <dbReference type="Proteomes" id="UP000305887"/>
    </source>
</evidence>
<proteinExistence type="predicted"/>
<sequence length="346" mass="37773">MRQVELGRSGIRVSEWALGTMTFGNQTPEDDAHRQMDMALEAGVTLWDCAEMYPVNPVTKESAGRSEAFLGRWFASHGRRAEVVLATKVAGPRNAIRGDQGFGNGTVKAACEASLKRLQTEVIDLYQLHWPERAHYHFRRNWTYDPSSQDKAANIALMDDVLGQLSDLRAEGKIREFGLSNETAWGTVRWMDRAEALGAPMVRTVQNEYSLLARLYDTDMAEVAVNEGVTLLAFSPLGAGLLTGKYAGGALPEGSRKALNGDLGGRASPRVDGAVAAYHAVAQEAGLDPVHMAMAWHRTRPFPSIPIFGATTVAQLERILAGVAVEMGPDLAKRIDEVNRAQPLPY</sequence>
<dbReference type="PANTHER" id="PTHR43364">
    <property type="entry name" value="NADH-SPECIFIC METHYLGLYOXAL REDUCTASE-RELATED"/>
    <property type="match status" value="1"/>
</dbReference>
<dbReference type="GO" id="GO:0016491">
    <property type="term" value="F:oxidoreductase activity"/>
    <property type="evidence" value="ECO:0007669"/>
    <property type="project" value="UniProtKB-KW"/>
</dbReference>
<dbReference type="InterPro" id="IPR050523">
    <property type="entry name" value="AKR_Detox_Biosynth"/>
</dbReference>
<dbReference type="Proteomes" id="UP000305887">
    <property type="component" value="Unassembled WGS sequence"/>
</dbReference>
<reference evidence="3 4" key="1">
    <citation type="submission" date="2019-06" db="EMBL/GenBank/DDBJ databases">
        <title>YIM 131921 draft genome.</title>
        <authorList>
            <person name="Jiang L."/>
        </authorList>
    </citation>
    <scope>NUCLEOTIDE SEQUENCE [LARGE SCALE GENOMIC DNA]</scope>
    <source>
        <strain evidence="3 4">YIM 131921</strain>
    </source>
</reference>
<evidence type="ECO:0000256" key="1">
    <source>
        <dbReference type="ARBA" id="ARBA00023002"/>
    </source>
</evidence>
<dbReference type="PANTHER" id="PTHR43364:SF4">
    <property type="entry name" value="NAD(P)-LINKED OXIDOREDUCTASE SUPERFAMILY PROTEIN"/>
    <property type="match status" value="1"/>
</dbReference>
<protein>
    <submittedName>
        <fullName evidence="3">Aldo/keto reductase</fullName>
    </submittedName>
</protein>
<feature type="domain" description="NADP-dependent oxidoreductase" evidence="2">
    <location>
        <begin position="18"/>
        <end position="339"/>
    </location>
</feature>
<comment type="caution">
    <text evidence="3">The sequence shown here is derived from an EMBL/GenBank/DDBJ whole genome shotgun (WGS) entry which is preliminary data.</text>
</comment>
<dbReference type="SUPFAM" id="SSF51430">
    <property type="entry name" value="NAD(P)-linked oxidoreductase"/>
    <property type="match status" value="1"/>
</dbReference>
<keyword evidence="1" id="KW-0560">Oxidoreductase</keyword>
<dbReference type="OrthoDB" id="9803483at2"/>
<accession>A0A5C4MXM1</accession>
<name>A0A5C4MXM1_9RHOB</name>
<dbReference type="InterPro" id="IPR036812">
    <property type="entry name" value="NAD(P)_OxRdtase_dom_sf"/>
</dbReference>